<organism evidence="1 2">
    <name type="scientific">Avena sativa</name>
    <name type="common">Oat</name>
    <dbReference type="NCBI Taxonomy" id="4498"/>
    <lineage>
        <taxon>Eukaryota</taxon>
        <taxon>Viridiplantae</taxon>
        <taxon>Streptophyta</taxon>
        <taxon>Embryophyta</taxon>
        <taxon>Tracheophyta</taxon>
        <taxon>Spermatophyta</taxon>
        <taxon>Magnoliopsida</taxon>
        <taxon>Liliopsida</taxon>
        <taxon>Poales</taxon>
        <taxon>Poaceae</taxon>
        <taxon>BOP clade</taxon>
        <taxon>Pooideae</taxon>
        <taxon>Poodae</taxon>
        <taxon>Poeae</taxon>
        <taxon>Poeae Chloroplast Group 1 (Aveneae type)</taxon>
        <taxon>Aveninae</taxon>
        <taxon>Avena</taxon>
    </lineage>
</organism>
<evidence type="ECO:0000313" key="1">
    <source>
        <dbReference type="EnsemblPlants" id="AVESA.00010b.r2.7AG1210760.1.CDS"/>
    </source>
</evidence>
<sequence length="442" mass="49037">MAAAYQQPLHQQHSHKPSSTYYYTSSAISLLGPRTVLAWLLSAVLCLALLHLLCCSQSQRGAAVSPLPHHNITAAYNQGASTTSGCDYSEGRWVWAPGHARRYNGTECNVKGSENCVRNGRPDTGYLDWRWQPSAPRCPLPDFDAAAFLAAVRGRHVAFLGDSMARNQAESLVCLLSSASSSSFPYRMVYQDPEPGTRKFWRWAFPSHHVTVSVYWAPFLARAAGKSENYSVPYNSVFLDELAERWSADADTMDVAVVSAGHWFWNPTVYYNGSEVLGTHQLSGLLNHTEIGFFSPYREAIRMTLRRLVGSARARTVVAATFSPPHFEKAWDDPATCTRSSPYREGERDVDAMHAELRSIVREEAAAAAARNVGGAATRVEVLDVTKLATMRPDGHPGVYMKRDPFARGVPERLQSDCLHFCLPGPVDTFNQILLQILTKRQ</sequence>
<protein>
    <submittedName>
        <fullName evidence="1">Uncharacterized protein</fullName>
    </submittedName>
</protein>
<keyword evidence="2" id="KW-1185">Reference proteome</keyword>
<evidence type="ECO:0000313" key="2">
    <source>
        <dbReference type="Proteomes" id="UP001732700"/>
    </source>
</evidence>
<reference evidence="1" key="2">
    <citation type="submission" date="2025-09" db="UniProtKB">
        <authorList>
            <consortium name="EnsemblPlants"/>
        </authorList>
    </citation>
    <scope>IDENTIFICATION</scope>
</reference>
<dbReference type="EnsemblPlants" id="AVESA.00010b.r2.7AG1210760.1">
    <property type="protein sequence ID" value="AVESA.00010b.r2.7AG1210760.1.CDS"/>
    <property type="gene ID" value="AVESA.00010b.r2.7AG1210760"/>
</dbReference>
<dbReference type="Proteomes" id="UP001732700">
    <property type="component" value="Chromosome 7A"/>
</dbReference>
<proteinExistence type="predicted"/>
<name>A0ACD5ZUX4_AVESA</name>
<accession>A0ACD5ZUX4</accession>
<reference evidence="1" key="1">
    <citation type="submission" date="2021-05" db="EMBL/GenBank/DDBJ databases">
        <authorList>
            <person name="Scholz U."/>
            <person name="Mascher M."/>
            <person name="Fiebig A."/>
        </authorList>
    </citation>
    <scope>NUCLEOTIDE SEQUENCE [LARGE SCALE GENOMIC DNA]</scope>
</reference>